<keyword evidence="3" id="KW-0413">Isomerase</keyword>
<dbReference type="EMBL" id="JBHUDG010000020">
    <property type="protein sequence ID" value="MFD1630906.1"/>
    <property type="molecule type" value="Genomic_DNA"/>
</dbReference>
<keyword evidence="4" id="KW-1185">Reference proteome</keyword>
<dbReference type="Proteomes" id="UP001597118">
    <property type="component" value="Unassembled WGS sequence"/>
</dbReference>
<dbReference type="InterPro" id="IPR046348">
    <property type="entry name" value="SIS_dom_sf"/>
</dbReference>
<dbReference type="EC" id="5.3.1.27" evidence="3"/>
<dbReference type="InterPro" id="IPR001347">
    <property type="entry name" value="SIS_dom"/>
</dbReference>
<dbReference type="SUPFAM" id="SSF53697">
    <property type="entry name" value="SIS domain"/>
    <property type="match status" value="1"/>
</dbReference>
<dbReference type="RefSeq" id="WP_379663278.1">
    <property type="nucleotide sequence ID" value="NZ_JBHUDG010000020.1"/>
</dbReference>
<dbReference type="PANTHER" id="PTHR43443">
    <property type="entry name" value="3-HEXULOSE-6-PHOSPHATE ISOMERASE"/>
    <property type="match status" value="1"/>
</dbReference>
<evidence type="ECO:0000313" key="4">
    <source>
        <dbReference type="Proteomes" id="UP001597118"/>
    </source>
</evidence>
<dbReference type="CDD" id="cd05005">
    <property type="entry name" value="SIS_PHI"/>
    <property type="match status" value="1"/>
</dbReference>
<dbReference type="Gene3D" id="3.40.50.10490">
    <property type="entry name" value="Glucose-6-phosphate isomerase like protein, domain 1"/>
    <property type="match status" value="1"/>
</dbReference>
<reference evidence="4" key="1">
    <citation type="journal article" date="2019" name="Int. J. Syst. Evol. Microbiol.">
        <title>The Global Catalogue of Microorganisms (GCM) 10K type strain sequencing project: providing services to taxonomists for standard genome sequencing and annotation.</title>
        <authorList>
            <consortium name="The Broad Institute Genomics Platform"/>
            <consortium name="The Broad Institute Genome Sequencing Center for Infectious Disease"/>
            <person name="Wu L."/>
            <person name="Ma J."/>
        </authorList>
    </citation>
    <scope>NUCLEOTIDE SEQUENCE [LARGE SCALE GENOMIC DNA]</scope>
    <source>
        <strain evidence="4">CCUG 53762</strain>
    </source>
</reference>
<evidence type="ECO:0000313" key="3">
    <source>
        <dbReference type="EMBL" id="MFD1630906.1"/>
    </source>
</evidence>
<comment type="caution">
    <text evidence="3">The sequence shown here is derived from an EMBL/GenBank/DDBJ whole genome shotgun (WGS) entry which is preliminary data.</text>
</comment>
<evidence type="ECO:0000259" key="2">
    <source>
        <dbReference type="PROSITE" id="PS51464"/>
    </source>
</evidence>
<proteinExistence type="inferred from homology"/>
<dbReference type="GO" id="GO:0043800">
    <property type="term" value="F:6-phospho-3-hexuloisomerase activity"/>
    <property type="evidence" value="ECO:0007669"/>
    <property type="project" value="UniProtKB-EC"/>
</dbReference>
<accession>A0ABW4IGZ6</accession>
<gene>
    <name evidence="3" type="primary">hxlB</name>
    <name evidence="3" type="ORF">ACFSAH_13535</name>
</gene>
<sequence>METGSSDSIVVLKDNLKMILEEHVRLINNLEYEELSLLLDYIRQANNVFVKGVGRSGLALSGFAMRLIHLGFRASIVGEITAPAISDGDLLVVASGSGSTHSVIKAAQKAKEQGAKVVCYTTDAGSELSKISDLTLVLPAASKYDYEQEVSKQYAGTLFEQALLLVCDAVFHTLWQTSKQDAQMMLKRHANLE</sequence>
<protein>
    <submittedName>
        <fullName evidence="3">6-phospho-3-hexuloisomerase</fullName>
        <ecNumber evidence="3">5.3.1.27</ecNumber>
    </submittedName>
</protein>
<dbReference type="PANTHER" id="PTHR43443:SF1">
    <property type="entry name" value="3-HEXULOSE-6-PHOSPHATE ISOMERASE"/>
    <property type="match status" value="1"/>
</dbReference>
<organism evidence="3 4">
    <name type="scientific">Pseudopedobacter beijingensis</name>
    <dbReference type="NCBI Taxonomy" id="1207056"/>
    <lineage>
        <taxon>Bacteria</taxon>
        <taxon>Pseudomonadati</taxon>
        <taxon>Bacteroidota</taxon>
        <taxon>Sphingobacteriia</taxon>
        <taxon>Sphingobacteriales</taxon>
        <taxon>Sphingobacteriaceae</taxon>
        <taxon>Pseudopedobacter</taxon>
    </lineage>
</organism>
<name>A0ABW4IGZ6_9SPHI</name>
<dbReference type="InterPro" id="IPR017552">
    <property type="entry name" value="PHI/rmpB"/>
</dbReference>
<evidence type="ECO:0000256" key="1">
    <source>
        <dbReference type="ARBA" id="ARBA00009235"/>
    </source>
</evidence>
<dbReference type="Pfam" id="PF01380">
    <property type="entry name" value="SIS"/>
    <property type="match status" value="1"/>
</dbReference>
<dbReference type="PROSITE" id="PS51464">
    <property type="entry name" value="SIS"/>
    <property type="match status" value="1"/>
</dbReference>
<dbReference type="NCBIfam" id="TIGR03127">
    <property type="entry name" value="RuMP_HxlB"/>
    <property type="match status" value="1"/>
</dbReference>
<comment type="similarity">
    <text evidence="1">Belongs to the SIS family. PHI subfamily.</text>
</comment>
<feature type="domain" description="SIS" evidence="2">
    <location>
        <begin position="38"/>
        <end position="180"/>
    </location>
</feature>